<dbReference type="EMBL" id="GGEC01024542">
    <property type="protein sequence ID" value="MBX05026.1"/>
    <property type="molecule type" value="Transcribed_RNA"/>
</dbReference>
<evidence type="ECO:0000313" key="1">
    <source>
        <dbReference type="EMBL" id="MBX05026.1"/>
    </source>
</evidence>
<organism evidence="1">
    <name type="scientific">Rhizophora mucronata</name>
    <name type="common">Asiatic mangrove</name>
    <dbReference type="NCBI Taxonomy" id="61149"/>
    <lineage>
        <taxon>Eukaryota</taxon>
        <taxon>Viridiplantae</taxon>
        <taxon>Streptophyta</taxon>
        <taxon>Embryophyta</taxon>
        <taxon>Tracheophyta</taxon>
        <taxon>Spermatophyta</taxon>
        <taxon>Magnoliopsida</taxon>
        <taxon>eudicotyledons</taxon>
        <taxon>Gunneridae</taxon>
        <taxon>Pentapetalae</taxon>
        <taxon>rosids</taxon>
        <taxon>fabids</taxon>
        <taxon>Malpighiales</taxon>
        <taxon>Rhizophoraceae</taxon>
        <taxon>Rhizophora</taxon>
    </lineage>
</organism>
<dbReference type="AlphaFoldDB" id="A0A2P2KH35"/>
<sequence length="38" mass="4514">MLGTADKFKVHQEDHQSVTNISNLRWFMHPENRCPCDK</sequence>
<dbReference type="GO" id="GO:0016301">
    <property type="term" value="F:kinase activity"/>
    <property type="evidence" value="ECO:0007669"/>
    <property type="project" value="UniProtKB-KW"/>
</dbReference>
<keyword evidence="1" id="KW-0808">Transferase</keyword>
<dbReference type="EMBL" id="GGEC01024538">
    <property type="protein sequence ID" value="MBX05022.1"/>
    <property type="molecule type" value="Transcribed_RNA"/>
</dbReference>
<proteinExistence type="predicted"/>
<keyword evidence="1" id="KW-0418">Kinase</keyword>
<name>A0A2P2KH35_RHIMU</name>
<accession>A0A2P2KH35</accession>
<reference evidence="1" key="1">
    <citation type="submission" date="2018-02" db="EMBL/GenBank/DDBJ databases">
        <title>Rhizophora mucronata_Transcriptome.</title>
        <authorList>
            <person name="Meera S.P."/>
            <person name="Sreeshan A."/>
            <person name="Augustine A."/>
        </authorList>
    </citation>
    <scope>NUCLEOTIDE SEQUENCE</scope>
    <source>
        <tissue evidence="1">Leaf</tissue>
    </source>
</reference>
<protein>
    <submittedName>
        <fullName evidence="1">Adenylate kinase 5ic</fullName>
    </submittedName>
</protein>